<organism evidence="10">
    <name type="scientific">Rotundella rotunda</name>
    <dbReference type="NCBI Taxonomy" id="1357779"/>
    <lineage>
        <taxon>Eukaryota</taxon>
        <taxon>Viridiplantae</taxon>
        <taxon>Chlorophyta</taxon>
        <taxon>core chlorophytes</taxon>
        <taxon>Chlorophyceae</taxon>
        <taxon>CS clade</taxon>
        <taxon>Sphaeropleales</taxon>
        <taxon>Rotundellaceae</taxon>
        <taxon>Rotundella</taxon>
    </lineage>
</organism>
<dbReference type="FunFam" id="1.10.1900.20:FF:000001">
    <property type="entry name" value="50S ribosomal protein L20"/>
    <property type="match status" value="1"/>
</dbReference>
<dbReference type="InterPro" id="IPR035566">
    <property type="entry name" value="Ribosomal_protein_bL20_C"/>
</dbReference>
<evidence type="ECO:0000256" key="7">
    <source>
        <dbReference type="HAMAP-Rule" id="MF_00382"/>
    </source>
</evidence>
<comment type="function">
    <text evidence="7 9">Binds directly to 23S ribosomal RNA and is necessary for the in vitro assembly process of the 50S ribosomal subunit. It is not involved in the protein synthesizing functions of that subunit.</text>
</comment>
<evidence type="ECO:0000256" key="8">
    <source>
        <dbReference type="RuleBase" id="RU000561"/>
    </source>
</evidence>
<evidence type="ECO:0000256" key="6">
    <source>
        <dbReference type="ARBA" id="ARBA00035295"/>
    </source>
</evidence>
<gene>
    <name evidence="7 10" type="primary">rpl20</name>
</gene>
<dbReference type="AlphaFoldDB" id="A0A140GII9"/>
<dbReference type="PROSITE" id="PS00937">
    <property type="entry name" value="RIBOSOMAL_L20"/>
    <property type="match status" value="1"/>
</dbReference>
<evidence type="ECO:0000256" key="9">
    <source>
        <dbReference type="RuleBase" id="RU004311"/>
    </source>
</evidence>
<dbReference type="PANTHER" id="PTHR10986">
    <property type="entry name" value="39S RIBOSOMAL PROTEIN L20"/>
    <property type="match status" value="1"/>
</dbReference>
<dbReference type="GO" id="GO:0005840">
    <property type="term" value="C:ribosome"/>
    <property type="evidence" value="ECO:0007669"/>
    <property type="project" value="UniProtKB-KW"/>
</dbReference>
<keyword evidence="5 7" id="KW-0687">Ribonucleoprotein</keyword>
<keyword evidence="3 7" id="KW-0694">RNA-binding</keyword>
<accession>A0A140GII9</accession>
<dbReference type="GO" id="GO:0009507">
    <property type="term" value="C:chloroplast"/>
    <property type="evidence" value="ECO:0007669"/>
    <property type="project" value="UniProtKB-SubCell"/>
</dbReference>
<dbReference type="GO" id="GO:0003735">
    <property type="term" value="F:structural constituent of ribosome"/>
    <property type="evidence" value="ECO:0007669"/>
    <property type="project" value="InterPro"/>
</dbReference>
<dbReference type="SUPFAM" id="SSF74731">
    <property type="entry name" value="Ribosomal protein L20"/>
    <property type="match status" value="1"/>
</dbReference>
<proteinExistence type="inferred from homology"/>
<keyword evidence="10" id="KW-0150">Chloroplast</keyword>
<evidence type="ECO:0000313" key="10">
    <source>
        <dbReference type="EMBL" id="AMN09104.1"/>
    </source>
</evidence>
<geneLocation type="chloroplast" evidence="10"/>
<keyword evidence="10" id="KW-0934">Plastid</keyword>
<name>A0A140GII9_9CHLO</name>
<dbReference type="Gene3D" id="1.10.1900.20">
    <property type="entry name" value="Ribosomal protein L20"/>
    <property type="match status" value="1"/>
</dbReference>
<protein>
    <recommendedName>
        <fullName evidence="6 7">Large ribosomal subunit protein bL20c</fullName>
    </recommendedName>
</protein>
<dbReference type="HAMAP" id="MF_00382">
    <property type="entry name" value="Ribosomal_bL20"/>
    <property type="match status" value="1"/>
</dbReference>
<dbReference type="InterPro" id="IPR049946">
    <property type="entry name" value="RIBOSOMAL_L20_CS"/>
</dbReference>
<evidence type="ECO:0000256" key="2">
    <source>
        <dbReference type="ARBA" id="ARBA00022730"/>
    </source>
</evidence>
<dbReference type="GO" id="GO:0006412">
    <property type="term" value="P:translation"/>
    <property type="evidence" value="ECO:0007669"/>
    <property type="project" value="InterPro"/>
</dbReference>
<reference evidence="10" key="1">
    <citation type="journal article" date="2016" name="Mol. Phylogenet. Evol.">
        <title>Chloroplast phylogenomic data from the green algal order Sphaeropleales (Chlorophyceae, Chlorophyta) reveal complex patterns of sequence evolution.</title>
        <authorList>
            <person name="Fucikova K."/>
            <person name="Lewis P.O."/>
            <person name="Lewis L.A."/>
        </authorList>
    </citation>
    <scope>NUCLEOTIDE SEQUENCE</scope>
    <source>
        <strain evidence="10">UTEX B 2979</strain>
    </source>
</reference>
<dbReference type="InterPro" id="IPR005813">
    <property type="entry name" value="Ribosomal_bL20"/>
</dbReference>
<evidence type="ECO:0000256" key="1">
    <source>
        <dbReference type="ARBA" id="ARBA00007698"/>
    </source>
</evidence>
<keyword evidence="2 7" id="KW-0699">rRNA-binding</keyword>
<dbReference type="CDD" id="cd07026">
    <property type="entry name" value="Ribosomal_L20"/>
    <property type="match status" value="1"/>
</dbReference>
<sequence length="118" mass="14086">MTRVKRGNVSRKRHKKVLNMAKGFRGAGSVLFRTANQQNMKALRYSYLNRRKKKRDFRRLWIARVNAAIRRYGMNYSEFMYYLKKATIKLNRKVLSQLSICDPQAFFDLVVSVKKVKY</sequence>
<dbReference type="GO" id="GO:0019843">
    <property type="term" value="F:rRNA binding"/>
    <property type="evidence" value="ECO:0007669"/>
    <property type="project" value="UniProtKB-UniRule"/>
</dbReference>
<evidence type="ECO:0000256" key="3">
    <source>
        <dbReference type="ARBA" id="ARBA00022884"/>
    </source>
</evidence>
<comment type="subcellular location">
    <subcellularLocation>
        <location evidence="7">Plastid</location>
        <location evidence="7">Chloroplast</location>
    </subcellularLocation>
</comment>
<keyword evidence="4 7" id="KW-0689">Ribosomal protein</keyword>
<evidence type="ECO:0000256" key="4">
    <source>
        <dbReference type="ARBA" id="ARBA00022980"/>
    </source>
</evidence>
<dbReference type="Gene3D" id="6.10.160.10">
    <property type="match status" value="1"/>
</dbReference>
<comment type="similarity">
    <text evidence="1 7 8">Belongs to the bacterial ribosomal protein bL20 family.</text>
</comment>
<dbReference type="PRINTS" id="PR00062">
    <property type="entry name" value="RIBOSOMALL20"/>
</dbReference>
<dbReference type="NCBIfam" id="TIGR01032">
    <property type="entry name" value="rplT_bact"/>
    <property type="match status" value="1"/>
</dbReference>
<dbReference type="Pfam" id="PF00453">
    <property type="entry name" value="Ribosomal_L20"/>
    <property type="match status" value="1"/>
</dbReference>
<evidence type="ECO:0000256" key="5">
    <source>
        <dbReference type="ARBA" id="ARBA00023274"/>
    </source>
</evidence>
<dbReference type="GO" id="GO:1990904">
    <property type="term" value="C:ribonucleoprotein complex"/>
    <property type="evidence" value="ECO:0007669"/>
    <property type="project" value="UniProtKB-KW"/>
</dbReference>
<dbReference type="GO" id="GO:0000027">
    <property type="term" value="P:ribosomal large subunit assembly"/>
    <property type="evidence" value="ECO:0007669"/>
    <property type="project" value="UniProtKB-UniRule"/>
</dbReference>
<dbReference type="EMBL" id="KT369339">
    <property type="protein sequence ID" value="AMN09104.1"/>
    <property type="molecule type" value="Genomic_DNA"/>
</dbReference>